<feature type="region of interest" description="Disordered" evidence="1">
    <location>
        <begin position="246"/>
        <end position="268"/>
    </location>
</feature>
<dbReference type="EMBL" id="CAMXCT020001990">
    <property type="protein sequence ID" value="CAL1148114.1"/>
    <property type="molecule type" value="Genomic_DNA"/>
</dbReference>
<feature type="transmembrane region" description="Helical" evidence="2">
    <location>
        <begin position="155"/>
        <end position="174"/>
    </location>
</feature>
<accession>A0A9P1CM60</accession>
<keyword evidence="5" id="KW-1185">Reference proteome</keyword>
<sequence>MVASTSSPSTTALETSSSATLVQSSTSAEWVVVEGVVSFAQDGVSQSAAEMAVASALSRATGLLESRIRSSAQAYAKLRRLSGIWRVNFEIDTLPSEEAVVMTKLQQLKNSEDFADKLKEELELRGGQPGANFNVSLDLLSQDQGTNEGGDSSEIIIIVAAVIACLVMLAALVWKLCTGRKESDELLEKKEDVTEDSMPPLIEMDGAGNAGAGYANGLDGDAALPEPNSLAVGVGSAWGGQLSFFPAGGPERELSDPPLPPPADSPPAHAMCSEVPEMPNPITLTDVHPEVGGRPQAQWTLVDQQLNQTLCQTLSPSCWTGSLVWTELPHVRQTVPLPLSKEYKLNFQRAGRLAGHCYDTSSQYKITGKHRESGELTWREVPQSSAGMAIECQGHLQMRELQGATKCSSLEIVGVFSAVSTSISARHLGSGRFTLTTSVQPTSFGNTHDSL</sequence>
<dbReference type="EMBL" id="CAMXCT010001990">
    <property type="protein sequence ID" value="CAI3994739.1"/>
    <property type="molecule type" value="Genomic_DNA"/>
</dbReference>
<keyword evidence="2" id="KW-0812">Transmembrane</keyword>
<organism evidence="3">
    <name type="scientific">Cladocopium goreaui</name>
    <dbReference type="NCBI Taxonomy" id="2562237"/>
    <lineage>
        <taxon>Eukaryota</taxon>
        <taxon>Sar</taxon>
        <taxon>Alveolata</taxon>
        <taxon>Dinophyceae</taxon>
        <taxon>Suessiales</taxon>
        <taxon>Symbiodiniaceae</taxon>
        <taxon>Cladocopium</taxon>
    </lineage>
</organism>
<dbReference type="Proteomes" id="UP001152797">
    <property type="component" value="Unassembled WGS sequence"/>
</dbReference>
<keyword evidence="2" id="KW-0472">Membrane</keyword>
<dbReference type="OrthoDB" id="10466397at2759"/>
<comment type="caution">
    <text evidence="3">The sequence shown here is derived from an EMBL/GenBank/DDBJ whole genome shotgun (WGS) entry which is preliminary data.</text>
</comment>
<evidence type="ECO:0000256" key="2">
    <source>
        <dbReference type="SAM" id="Phobius"/>
    </source>
</evidence>
<evidence type="ECO:0000313" key="5">
    <source>
        <dbReference type="Proteomes" id="UP001152797"/>
    </source>
</evidence>
<dbReference type="EMBL" id="CAMXCT030001990">
    <property type="protein sequence ID" value="CAL4782051.1"/>
    <property type="molecule type" value="Genomic_DNA"/>
</dbReference>
<reference evidence="3" key="1">
    <citation type="submission" date="2022-10" db="EMBL/GenBank/DDBJ databases">
        <authorList>
            <person name="Chen Y."/>
            <person name="Dougan E. K."/>
            <person name="Chan C."/>
            <person name="Rhodes N."/>
            <person name="Thang M."/>
        </authorList>
    </citation>
    <scope>NUCLEOTIDE SEQUENCE</scope>
</reference>
<gene>
    <name evidence="3" type="ORF">C1SCF055_LOCUS21362</name>
</gene>
<evidence type="ECO:0000256" key="1">
    <source>
        <dbReference type="SAM" id="MobiDB-lite"/>
    </source>
</evidence>
<proteinExistence type="predicted"/>
<evidence type="ECO:0000313" key="3">
    <source>
        <dbReference type="EMBL" id="CAI3994739.1"/>
    </source>
</evidence>
<dbReference type="AlphaFoldDB" id="A0A9P1CM60"/>
<reference evidence="4 5" key="2">
    <citation type="submission" date="2024-05" db="EMBL/GenBank/DDBJ databases">
        <authorList>
            <person name="Chen Y."/>
            <person name="Shah S."/>
            <person name="Dougan E. K."/>
            <person name="Thang M."/>
            <person name="Chan C."/>
        </authorList>
    </citation>
    <scope>NUCLEOTIDE SEQUENCE [LARGE SCALE GENOMIC DNA]</scope>
</reference>
<protein>
    <submittedName>
        <fullName evidence="3">Uncharacterized protein</fullName>
    </submittedName>
</protein>
<keyword evidence="2" id="KW-1133">Transmembrane helix</keyword>
<name>A0A9P1CM60_9DINO</name>
<evidence type="ECO:0000313" key="4">
    <source>
        <dbReference type="EMBL" id="CAL4782051.1"/>
    </source>
</evidence>